<dbReference type="Proteomes" id="UP000192596">
    <property type="component" value="Unassembled WGS sequence"/>
</dbReference>
<comment type="caution">
    <text evidence="1">The sequence shown here is derived from an EMBL/GenBank/DDBJ whole genome shotgun (WGS) entry which is preliminary data.</text>
</comment>
<protein>
    <submittedName>
        <fullName evidence="1">Uncharacterized protein</fullName>
    </submittedName>
</protein>
<dbReference type="EMBL" id="NAJO01000046">
    <property type="protein sequence ID" value="OQN98362.1"/>
    <property type="molecule type" value="Genomic_DNA"/>
</dbReference>
<gene>
    <name evidence="1" type="ORF">B0A48_15629</name>
</gene>
<name>A0A1V8SGS9_9PEZI</name>
<dbReference type="InParanoid" id="A0A1V8SGS9"/>
<dbReference type="AlphaFoldDB" id="A0A1V8SGS9"/>
<evidence type="ECO:0000313" key="2">
    <source>
        <dbReference type="Proteomes" id="UP000192596"/>
    </source>
</evidence>
<accession>A0A1V8SGS9</accession>
<sequence length="234" mass="26966">MNTFSLPLAYDPQPVKGYKREELFDIKSTCTPPRSAAYTWPDHPLLAMTRDYRKLLQAHYKPQFEMELASMAKGEAWPDYAACPQCWEYGPHKFLLAHNMVYAHHFELDRLLQRQEDLIVTWPPHQLPFGGGGEVTEETAAEAYVHNGSWSYIQIVNEADGRDFLRFHAERCKMLLAERRRRAVLAGHTVAPFGPCGCRECTERGERKKRLIEEILDREEQAEEDAGRCAPMAL</sequence>
<proteinExistence type="predicted"/>
<evidence type="ECO:0000313" key="1">
    <source>
        <dbReference type="EMBL" id="OQN98362.1"/>
    </source>
</evidence>
<reference evidence="2" key="1">
    <citation type="submission" date="2017-03" db="EMBL/GenBank/DDBJ databases">
        <title>Genomes of endolithic fungi from Antarctica.</title>
        <authorList>
            <person name="Coleine C."/>
            <person name="Masonjones S."/>
            <person name="Stajich J.E."/>
        </authorList>
    </citation>
    <scope>NUCLEOTIDE SEQUENCE [LARGE SCALE GENOMIC DNA]</scope>
    <source>
        <strain evidence="2">CCFEE 5527</strain>
    </source>
</reference>
<keyword evidence="2" id="KW-1185">Reference proteome</keyword>
<organism evidence="1 2">
    <name type="scientific">Cryoendolithus antarcticus</name>
    <dbReference type="NCBI Taxonomy" id="1507870"/>
    <lineage>
        <taxon>Eukaryota</taxon>
        <taxon>Fungi</taxon>
        <taxon>Dikarya</taxon>
        <taxon>Ascomycota</taxon>
        <taxon>Pezizomycotina</taxon>
        <taxon>Dothideomycetes</taxon>
        <taxon>Dothideomycetidae</taxon>
        <taxon>Cladosporiales</taxon>
        <taxon>Cladosporiaceae</taxon>
        <taxon>Cryoendolithus</taxon>
    </lineage>
</organism>